<feature type="compositionally biased region" description="Pro residues" evidence="1">
    <location>
        <begin position="175"/>
        <end position="193"/>
    </location>
</feature>
<dbReference type="KEGG" id="tdu:QJT80_12205"/>
<reference evidence="3" key="2">
    <citation type="submission" date="2023-04" db="EMBL/GenBank/DDBJ databases">
        <authorList>
            <person name="Beletskiy A.V."/>
            <person name="Mardanov A.V."/>
            <person name="Ravin N.V."/>
        </authorList>
    </citation>
    <scope>NUCLEOTIDE SEQUENCE</scope>
    <source>
        <strain evidence="3">GKL-01</strain>
    </source>
</reference>
<accession>A0AA95KJF9</accession>
<organism evidence="3">
    <name type="scientific">Candidatus Thiocaldithrix dubininis</name>
    <dbReference type="NCBI Taxonomy" id="3080823"/>
    <lineage>
        <taxon>Bacteria</taxon>
        <taxon>Pseudomonadati</taxon>
        <taxon>Pseudomonadota</taxon>
        <taxon>Gammaproteobacteria</taxon>
        <taxon>Thiotrichales</taxon>
        <taxon>Thiotrichaceae</taxon>
        <taxon>Candidatus Thiocaldithrix</taxon>
    </lineage>
</organism>
<dbReference type="EMBL" id="CP124755">
    <property type="protein sequence ID" value="WGZ90257.1"/>
    <property type="molecule type" value="Genomic_DNA"/>
</dbReference>
<dbReference type="AlphaFoldDB" id="A0AA95KJF9"/>
<sequence>MKRLLAICLLISSASLAQAGSWGFNNFSWSPNMSWGNSPSWGTGPQGFSWGPSWGVGPQNFGWGNQPYWGTMPPMAMPPMGWNGYNAPPPVWHSYSSPNMNMSGFTWSNADPNLRTQQWAYGYEFHPQPLPPVGSAGMPLPPMTEPTPPSAPSAPSFEVSPSANSTTGSAATMIPAPPMNPPSNLPPTPVAPK</sequence>
<proteinExistence type="predicted"/>
<reference evidence="3" key="1">
    <citation type="journal article" date="2023" name="Int. J. Mol. Sci.">
        <title>Metagenomics Revealed a New Genus 'Candidatus Thiocaldithrix dubininis' gen. nov., sp. nov. and a New Species 'Candidatus Thiothrix putei' sp. nov. in the Family Thiotrichaceae, Some Members of Which Have Traits of Both Na+- and H+-Motive Energetics.</title>
        <authorList>
            <person name="Ravin N.V."/>
            <person name="Muntyan M.S."/>
            <person name="Smolyakov D.D."/>
            <person name="Rudenko T.S."/>
            <person name="Beletsky A.V."/>
            <person name="Mardanov A.V."/>
            <person name="Grabovich M.Y."/>
        </authorList>
    </citation>
    <scope>NUCLEOTIDE SEQUENCE</scope>
    <source>
        <strain evidence="3">GKL-01</strain>
    </source>
</reference>
<feature type="signal peptide" evidence="2">
    <location>
        <begin position="1"/>
        <end position="19"/>
    </location>
</feature>
<evidence type="ECO:0000313" key="3">
    <source>
        <dbReference type="EMBL" id="WGZ90257.1"/>
    </source>
</evidence>
<protein>
    <submittedName>
        <fullName evidence="3">Uncharacterized protein</fullName>
    </submittedName>
</protein>
<feature type="compositionally biased region" description="Pro residues" evidence="1">
    <location>
        <begin position="139"/>
        <end position="152"/>
    </location>
</feature>
<gene>
    <name evidence="3" type="ORF">QJT80_12205</name>
</gene>
<evidence type="ECO:0000256" key="1">
    <source>
        <dbReference type="SAM" id="MobiDB-lite"/>
    </source>
</evidence>
<feature type="chain" id="PRO_5041732309" evidence="2">
    <location>
        <begin position="20"/>
        <end position="193"/>
    </location>
</feature>
<name>A0AA95KJF9_9GAMM</name>
<keyword evidence="2" id="KW-0732">Signal</keyword>
<evidence type="ECO:0000256" key="2">
    <source>
        <dbReference type="SAM" id="SignalP"/>
    </source>
</evidence>
<feature type="region of interest" description="Disordered" evidence="1">
    <location>
        <begin position="132"/>
        <end position="193"/>
    </location>
</feature>
<dbReference type="Proteomes" id="UP001300672">
    <property type="component" value="Chromosome"/>
</dbReference>
<feature type="compositionally biased region" description="Low complexity" evidence="1">
    <location>
        <begin position="153"/>
        <end position="162"/>
    </location>
</feature>